<dbReference type="Proteomes" id="UP000634136">
    <property type="component" value="Unassembled WGS sequence"/>
</dbReference>
<reference evidence="2" key="1">
    <citation type="submission" date="2020-09" db="EMBL/GenBank/DDBJ databases">
        <title>Genome-Enabled Discovery of Anthraquinone Biosynthesis in Senna tora.</title>
        <authorList>
            <person name="Kang S.-H."/>
            <person name="Pandey R.P."/>
            <person name="Lee C.-M."/>
            <person name="Sim J.-S."/>
            <person name="Jeong J.-T."/>
            <person name="Choi B.-S."/>
            <person name="Jung M."/>
            <person name="Ginzburg D."/>
            <person name="Zhao K."/>
            <person name="Won S.Y."/>
            <person name="Oh T.-J."/>
            <person name="Yu Y."/>
            <person name="Kim N.-H."/>
            <person name="Lee O.R."/>
            <person name="Lee T.-H."/>
            <person name="Bashyal P."/>
            <person name="Kim T.-S."/>
            <person name="Lee W.-H."/>
            <person name="Kawkins C."/>
            <person name="Kim C.-K."/>
            <person name="Kim J.S."/>
            <person name="Ahn B.O."/>
            <person name="Rhee S.Y."/>
            <person name="Sohng J.K."/>
        </authorList>
    </citation>
    <scope>NUCLEOTIDE SEQUENCE</scope>
    <source>
        <tissue evidence="2">Leaf</tissue>
    </source>
</reference>
<protein>
    <submittedName>
        <fullName evidence="2">Uncharacterized protein</fullName>
    </submittedName>
</protein>
<evidence type="ECO:0000313" key="3">
    <source>
        <dbReference type="Proteomes" id="UP000634136"/>
    </source>
</evidence>
<proteinExistence type="predicted"/>
<name>A0A834WQB8_9FABA</name>
<organism evidence="2 3">
    <name type="scientific">Senna tora</name>
    <dbReference type="NCBI Taxonomy" id="362788"/>
    <lineage>
        <taxon>Eukaryota</taxon>
        <taxon>Viridiplantae</taxon>
        <taxon>Streptophyta</taxon>
        <taxon>Embryophyta</taxon>
        <taxon>Tracheophyta</taxon>
        <taxon>Spermatophyta</taxon>
        <taxon>Magnoliopsida</taxon>
        <taxon>eudicotyledons</taxon>
        <taxon>Gunneridae</taxon>
        <taxon>Pentapetalae</taxon>
        <taxon>rosids</taxon>
        <taxon>fabids</taxon>
        <taxon>Fabales</taxon>
        <taxon>Fabaceae</taxon>
        <taxon>Caesalpinioideae</taxon>
        <taxon>Cassia clade</taxon>
        <taxon>Senna</taxon>
    </lineage>
</organism>
<keyword evidence="3" id="KW-1185">Reference proteome</keyword>
<feature type="region of interest" description="Disordered" evidence="1">
    <location>
        <begin position="1"/>
        <end position="21"/>
    </location>
</feature>
<evidence type="ECO:0000313" key="2">
    <source>
        <dbReference type="EMBL" id="KAF7827886.1"/>
    </source>
</evidence>
<sequence>MKKKLLEANIGSGKTNGGVDNTEITDIDAERICKSRICSPPSISVSSESGGVAAAGVKEHD</sequence>
<comment type="caution">
    <text evidence="2">The sequence shown here is derived from an EMBL/GenBank/DDBJ whole genome shotgun (WGS) entry which is preliminary data.</text>
</comment>
<accession>A0A834WQB8</accession>
<dbReference type="EMBL" id="JAAIUW010000006">
    <property type="protein sequence ID" value="KAF7827886.1"/>
    <property type="molecule type" value="Genomic_DNA"/>
</dbReference>
<feature type="region of interest" description="Disordered" evidence="1">
    <location>
        <begin position="42"/>
        <end position="61"/>
    </location>
</feature>
<dbReference type="AlphaFoldDB" id="A0A834WQB8"/>
<evidence type="ECO:0000256" key="1">
    <source>
        <dbReference type="SAM" id="MobiDB-lite"/>
    </source>
</evidence>
<gene>
    <name evidence="2" type="ORF">G2W53_019050</name>
</gene>